<keyword evidence="4" id="KW-1185">Reference proteome</keyword>
<comment type="caution">
    <text evidence="3">The sequence shown here is derived from an EMBL/GenBank/DDBJ whole genome shotgun (WGS) entry which is preliminary data.</text>
</comment>
<feature type="domain" description="Aromatic-ring-hydroxylating dioxygenase alpha subunit C-terminal" evidence="2">
    <location>
        <begin position="44"/>
        <end position="146"/>
    </location>
</feature>
<dbReference type="EMBL" id="JAGTPG010000002">
    <property type="protein sequence ID" value="MBR8640538.1"/>
    <property type="molecule type" value="Genomic_DNA"/>
</dbReference>
<proteinExistence type="predicted"/>
<gene>
    <name evidence="3" type="ORF">KEF29_17510</name>
</gene>
<evidence type="ECO:0000313" key="3">
    <source>
        <dbReference type="EMBL" id="MBR8640538.1"/>
    </source>
</evidence>
<dbReference type="Gene3D" id="3.90.380.10">
    <property type="entry name" value="Naphthalene 1,2-dioxygenase Alpha Subunit, Chain A, domain 1"/>
    <property type="match status" value="1"/>
</dbReference>
<accession>A0A941FAL5</accession>
<name>A0A941FAL5_9ACTN</name>
<evidence type="ECO:0000313" key="4">
    <source>
        <dbReference type="Proteomes" id="UP000682308"/>
    </source>
</evidence>
<evidence type="ECO:0000256" key="1">
    <source>
        <dbReference type="SAM" id="MobiDB-lite"/>
    </source>
</evidence>
<dbReference type="SUPFAM" id="SSF55961">
    <property type="entry name" value="Bet v1-like"/>
    <property type="match status" value="1"/>
</dbReference>
<dbReference type="Proteomes" id="UP000682308">
    <property type="component" value="Unassembled WGS sequence"/>
</dbReference>
<evidence type="ECO:0000259" key="2">
    <source>
        <dbReference type="Pfam" id="PF00848"/>
    </source>
</evidence>
<dbReference type="GO" id="GO:0051537">
    <property type="term" value="F:2 iron, 2 sulfur cluster binding"/>
    <property type="evidence" value="ECO:0007669"/>
    <property type="project" value="InterPro"/>
</dbReference>
<reference evidence="3 4" key="1">
    <citation type="submission" date="2021-04" db="EMBL/GenBank/DDBJ databases">
        <title>Characterization of the biosynthetic gene cluster of new lipopeptides with antitumor activity in the genome of the marine Streptomyces PHM034.</title>
        <authorList>
            <person name="Ceniceros A."/>
            <person name="Canedo L."/>
            <person name="Mendez C."/>
            <person name="Olano C."/>
            <person name="Schleissner C."/>
            <person name="Cuevas C."/>
            <person name="De La Calle F."/>
            <person name="Salas J.A."/>
        </authorList>
    </citation>
    <scope>NUCLEOTIDE SEQUENCE [LARGE SCALE GENOMIC DNA]</scope>
    <source>
        <strain evidence="3 4">PHM034</strain>
    </source>
</reference>
<organism evidence="3 4">
    <name type="scientific">Streptomyces tuirus</name>
    <dbReference type="NCBI Taxonomy" id="68278"/>
    <lineage>
        <taxon>Bacteria</taxon>
        <taxon>Bacillati</taxon>
        <taxon>Actinomycetota</taxon>
        <taxon>Actinomycetes</taxon>
        <taxon>Kitasatosporales</taxon>
        <taxon>Streptomycetaceae</taxon>
        <taxon>Streptomyces</taxon>
    </lineage>
</organism>
<protein>
    <recommendedName>
        <fullName evidence="2">Aromatic-ring-hydroxylating dioxygenase alpha subunit C-terminal domain-containing protein</fullName>
    </recommendedName>
</protein>
<sequence>MGGEHPRPRPRHRSRAQPVLPGVRRLPQSVADDMKGALSPEQVEVFSRVRTAVGTLFPNLSFLMQPFSLVPGEPGVRFVTMRLYHPVGPGRMEMYSWCLVPKDAPQEYKDEAYRAYTLAFGQAGTFEQDDFENWTKVTRSAASTMVRDLDFPYIMGMDSAPAEDFAGPGHVVVPYVNDTNFRNLWTRWGDYLVGEV</sequence>
<dbReference type="InterPro" id="IPR015879">
    <property type="entry name" value="Ring_hydroxy_dOase_asu_C_dom"/>
</dbReference>
<feature type="region of interest" description="Disordered" evidence="1">
    <location>
        <begin position="1"/>
        <end position="24"/>
    </location>
</feature>
<dbReference type="GO" id="GO:0005506">
    <property type="term" value="F:iron ion binding"/>
    <property type="evidence" value="ECO:0007669"/>
    <property type="project" value="InterPro"/>
</dbReference>
<dbReference type="AlphaFoldDB" id="A0A941FAL5"/>
<dbReference type="Pfam" id="PF00848">
    <property type="entry name" value="Ring_hydroxyl_A"/>
    <property type="match status" value="1"/>
</dbReference>